<accession>A0AAU8MQV2</accession>
<dbReference type="PANTHER" id="PTHR43877">
    <property type="entry name" value="AMINOALKYLPHOSPHONATE N-ACETYLTRANSFERASE-RELATED-RELATED"/>
    <property type="match status" value="1"/>
</dbReference>
<dbReference type="Pfam" id="PF13508">
    <property type="entry name" value="Acetyltransf_7"/>
    <property type="match status" value="1"/>
</dbReference>
<proteinExistence type="predicted"/>
<evidence type="ECO:0000313" key="5">
    <source>
        <dbReference type="EMBL" id="XCO74041.1"/>
    </source>
</evidence>
<dbReference type="RefSeq" id="WP_064749258.1">
    <property type="nucleotide sequence ID" value="NZ_CP159925.1"/>
</dbReference>
<organism evidence="5">
    <name type="scientific">Lysobacter firmicutimachus</name>
    <dbReference type="NCBI Taxonomy" id="1792846"/>
    <lineage>
        <taxon>Bacteria</taxon>
        <taxon>Pseudomonadati</taxon>
        <taxon>Pseudomonadota</taxon>
        <taxon>Gammaproteobacteria</taxon>
        <taxon>Lysobacterales</taxon>
        <taxon>Lysobacteraceae</taxon>
        <taxon>Lysobacter</taxon>
    </lineage>
</organism>
<dbReference type="CDD" id="cd04301">
    <property type="entry name" value="NAT_SF"/>
    <property type="match status" value="1"/>
</dbReference>
<dbReference type="PROSITE" id="PS51186">
    <property type="entry name" value="GNAT"/>
    <property type="match status" value="1"/>
</dbReference>
<gene>
    <name evidence="5" type="primary">arsN2</name>
    <name evidence="5" type="ORF">ABU614_16860</name>
    <name evidence="4" type="ORF">V2J18_10495</name>
</gene>
<evidence type="ECO:0000259" key="3">
    <source>
        <dbReference type="PROSITE" id="PS51186"/>
    </source>
</evidence>
<dbReference type="GO" id="GO:0016747">
    <property type="term" value="F:acyltransferase activity, transferring groups other than amino-acyl groups"/>
    <property type="evidence" value="ECO:0007669"/>
    <property type="project" value="InterPro"/>
</dbReference>
<dbReference type="NCBIfam" id="NF040501">
    <property type="entry name" value="resist_ArsN2"/>
    <property type="match status" value="1"/>
</dbReference>
<dbReference type="Gene3D" id="3.40.630.30">
    <property type="match status" value="1"/>
</dbReference>
<dbReference type="InterPro" id="IPR016181">
    <property type="entry name" value="Acyl_CoA_acyltransferase"/>
</dbReference>
<dbReference type="SUPFAM" id="SSF55729">
    <property type="entry name" value="Acyl-CoA N-acyltransferases (Nat)"/>
    <property type="match status" value="1"/>
</dbReference>
<dbReference type="EMBL" id="CP159925">
    <property type="protein sequence ID" value="XCO74041.1"/>
    <property type="molecule type" value="Genomic_DNA"/>
</dbReference>
<feature type="domain" description="N-acetyltransferase" evidence="3">
    <location>
        <begin position="1"/>
        <end position="128"/>
    </location>
</feature>
<dbReference type="InterPro" id="IPR050832">
    <property type="entry name" value="Bact_Acetyltransf"/>
</dbReference>
<dbReference type="EMBL" id="JBANDL010000002">
    <property type="protein sequence ID" value="MEI2455104.1"/>
    <property type="molecule type" value="Genomic_DNA"/>
</dbReference>
<reference evidence="4 6" key="1">
    <citation type="submission" date="2024-02" db="EMBL/GenBank/DDBJ databases">
        <title>Lysobacter Genome Sequencing and Mining.</title>
        <authorList>
            <person name="Bierman J."/>
            <person name="Walker M.C."/>
        </authorList>
    </citation>
    <scope>NUCLEOTIDE SEQUENCE [LARGE SCALE GENOMIC DNA]</scope>
    <source>
        <strain evidence="4 6">PB6250</strain>
    </source>
</reference>
<dbReference type="AlphaFoldDB" id="A0AAU8MQV2"/>
<evidence type="ECO:0000256" key="2">
    <source>
        <dbReference type="ARBA" id="ARBA00023315"/>
    </source>
</evidence>
<keyword evidence="1" id="KW-0808">Transferase</keyword>
<reference evidence="5" key="2">
    <citation type="submission" date="2024-06" db="EMBL/GenBank/DDBJ databases">
        <authorList>
            <person name="Li S."/>
        </authorList>
    </citation>
    <scope>NUCLEOTIDE SEQUENCE</scope>
    <source>
        <strain evidence="5">SR10</strain>
    </source>
</reference>
<name>A0AAU8MQV2_9GAMM</name>
<keyword evidence="2" id="KW-0012">Acyltransferase</keyword>
<dbReference type="Proteomes" id="UP001387215">
    <property type="component" value="Unassembled WGS sequence"/>
</dbReference>
<protein>
    <submittedName>
        <fullName evidence="5">Arsenic resistance N-acetyltransferase ArsN2</fullName>
    </submittedName>
</protein>
<dbReference type="InterPro" id="IPR000182">
    <property type="entry name" value="GNAT_dom"/>
</dbReference>
<evidence type="ECO:0000256" key="1">
    <source>
        <dbReference type="ARBA" id="ARBA00022679"/>
    </source>
</evidence>
<evidence type="ECO:0000313" key="4">
    <source>
        <dbReference type="EMBL" id="MEI2455104.1"/>
    </source>
</evidence>
<evidence type="ECO:0000313" key="6">
    <source>
        <dbReference type="Proteomes" id="UP001387215"/>
    </source>
</evidence>
<sequence>MRLRPCTPDERAQVRALLIESKLPVADLDTAAIDFIVAVDAQRVIGAIGLEAYAQDGLLRSLAVREDYRGSGVGDALVQALEAQARERGLRQLLLLTETAQPFFARRGYALVERRLAPPALRDSAEFRSLCPASAACMQKHLGDRP</sequence>
<keyword evidence="6" id="KW-1185">Reference proteome</keyword>